<accession>A0AAE1SFQ2</accession>
<comment type="caution">
    <text evidence="2">The sequence shown here is derived from an EMBL/GenBank/DDBJ whole genome shotgun (WGS) entry which is preliminary data.</text>
</comment>
<sequence length="125" mass="14128">MPENNMDINGSETVNGSFMDPMLGVNGKFPLELDTFSPDLQIEWKSALMDDDIGELPSLHDSSGLVLWSSPPFFVSSLHRAEWTYHAKSMLEMQTPQRPSQKGFRTPRSGYGQQQLKERAIIQAR</sequence>
<dbReference type="AlphaFoldDB" id="A0AAE1SFQ2"/>
<evidence type="ECO:0000313" key="2">
    <source>
        <dbReference type="EMBL" id="KAK4368772.1"/>
    </source>
</evidence>
<feature type="region of interest" description="Disordered" evidence="1">
    <location>
        <begin position="92"/>
        <end position="113"/>
    </location>
</feature>
<reference evidence="2" key="1">
    <citation type="submission" date="2023-12" db="EMBL/GenBank/DDBJ databases">
        <title>Genome assembly of Anisodus tanguticus.</title>
        <authorList>
            <person name="Wang Y.-J."/>
        </authorList>
    </citation>
    <scope>NUCLEOTIDE SEQUENCE</scope>
    <source>
        <strain evidence="2">KB-2021</strain>
        <tissue evidence="2">Leaf</tissue>
    </source>
</reference>
<proteinExistence type="predicted"/>
<gene>
    <name evidence="2" type="ORF">RND71_012564</name>
</gene>
<keyword evidence="3" id="KW-1185">Reference proteome</keyword>
<dbReference type="EMBL" id="JAVYJV010000006">
    <property type="protein sequence ID" value="KAK4368772.1"/>
    <property type="molecule type" value="Genomic_DNA"/>
</dbReference>
<name>A0AAE1SFQ2_9SOLA</name>
<organism evidence="2 3">
    <name type="scientific">Anisodus tanguticus</name>
    <dbReference type="NCBI Taxonomy" id="243964"/>
    <lineage>
        <taxon>Eukaryota</taxon>
        <taxon>Viridiplantae</taxon>
        <taxon>Streptophyta</taxon>
        <taxon>Embryophyta</taxon>
        <taxon>Tracheophyta</taxon>
        <taxon>Spermatophyta</taxon>
        <taxon>Magnoliopsida</taxon>
        <taxon>eudicotyledons</taxon>
        <taxon>Gunneridae</taxon>
        <taxon>Pentapetalae</taxon>
        <taxon>asterids</taxon>
        <taxon>lamiids</taxon>
        <taxon>Solanales</taxon>
        <taxon>Solanaceae</taxon>
        <taxon>Solanoideae</taxon>
        <taxon>Hyoscyameae</taxon>
        <taxon>Anisodus</taxon>
    </lineage>
</organism>
<evidence type="ECO:0000313" key="3">
    <source>
        <dbReference type="Proteomes" id="UP001291623"/>
    </source>
</evidence>
<evidence type="ECO:0000256" key="1">
    <source>
        <dbReference type="SAM" id="MobiDB-lite"/>
    </source>
</evidence>
<dbReference type="Proteomes" id="UP001291623">
    <property type="component" value="Unassembled WGS sequence"/>
</dbReference>
<protein>
    <submittedName>
        <fullName evidence="2">Uncharacterized protein</fullName>
    </submittedName>
</protein>